<dbReference type="InterPro" id="IPR027417">
    <property type="entry name" value="P-loop_NTPase"/>
</dbReference>
<keyword evidence="6" id="KW-1278">Translocase</keyword>
<protein>
    <submittedName>
        <fullName evidence="9">Thiamine transport system ATP-binding protein</fullName>
    </submittedName>
</protein>
<dbReference type="Pfam" id="PF00005">
    <property type="entry name" value="ABC_tran"/>
    <property type="match status" value="1"/>
</dbReference>
<keyword evidence="2" id="KW-1003">Cell membrane</keyword>
<evidence type="ECO:0000256" key="1">
    <source>
        <dbReference type="ARBA" id="ARBA00022448"/>
    </source>
</evidence>
<gene>
    <name evidence="9" type="ORF">GGQ68_000487</name>
</gene>
<reference evidence="9 10" key="1">
    <citation type="submission" date="2020-08" db="EMBL/GenBank/DDBJ databases">
        <title>Genomic Encyclopedia of Type Strains, Phase IV (KMG-IV): sequencing the most valuable type-strain genomes for metagenomic binning, comparative biology and taxonomic classification.</title>
        <authorList>
            <person name="Goeker M."/>
        </authorList>
    </citation>
    <scope>NUCLEOTIDE SEQUENCE [LARGE SCALE GENOMIC DNA]</scope>
    <source>
        <strain evidence="9 10">DSM 102235</strain>
    </source>
</reference>
<keyword evidence="3" id="KW-0997">Cell inner membrane</keyword>
<dbReference type="InterPro" id="IPR017871">
    <property type="entry name" value="ABC_transporter-like_CS"/>
</dbReference>
<dbReference type="RefSeq" id="WP_183962787.1">
    <property type="nucleotide sequence ID" value="NZ_BAABBZ010000012.1"/>
</dbReference>
<dbReference type="EMBL" id="JACIEJ010000001">
    <property type="protein sequence ID" value="MBB3984176.1"/>
    <property type="molecule type" value="Genomic_DNA"/>
</dbReference>
<feature type="domain" description="ABC transporter" evidence="8">
    <location>
        <begin position="2"/>
        <end position="231"/>
    </location>
</feature>
<dbReference type="InterPro" id="IPR003439">
    <property type="entry name" value="ABC_transporter-like_ATP-bd"/>
</dbReference>
<evidence type="ECO:0000256" key="2">
    <source>
        <dbReference type="ARBA" id="ARBA00022475"/>
    </source>
</evidence>
<comment type="caution">
    <text evidence="9">The sequence shown here is derived from an EMBL/GenBank/DDBJ whole genome shotgun (WGS) entry which is preliminary data.</text>
</comment>
<dbReference type="GO" id="GO:0016887">
    <property type="term" value="F:ATP hydrolysis activity"/>
    <property type="evidence" value="ECO:0007669"/>
    <property type="project" value="InterPro"/>
</dbReference>
<dbReference type="AlphaFoldDB" id="A0A7W6DMH9"/>
<dbReference type="PANTHER" id="PTHR42781">
    <property type="entry name" value="SPERMIDINE/PUTRESCINE IMPORT ATP-BINDING PROTEIN POTA"/>
    <property type="match status" value="1"/>
</dbReference>
<dbReference type="InterPro" id="IPR003593">
    <property type="entry name" value="AAA+_ATPase"/>
</dbReference>
<dbReference type="SUPFAM" id="SSF52540">
    <property type="entry name" value="P-loop containing nucleoside triphosphate hydrolases"/>
    <property type="match status" value="1"/>
</dbReference>
<dbReference type="GO" id="GO:0005524">
    <property type="term" value="F:ATP binding"/>
    <property type="evidence" value="ECO:0007669"/>
    <property type="project" value="UniProtKB-KW"/>
</dbReference>
<dbReference type="Gene3D" id="3.40.50.300">
    <property type="entry name" value="P-loop containing nucleotide triphosphate hydrolases"/>
    <property type="match status" value="1"/>
</dbReference>
<organism evidence="9 10">
    <name type="scientific">Sagittula marina</name>
    <dbReference type="NCBI Taxonomy" id="943940"/>
    <lineage>
        <taxon>Bacteria</taxon>
        <taxon>Pseudomonadati</taxon>
        <taxon>Pseudomonadota</taxon>
        <taxon>Alphaproteobacteria</taxon>
        <taxon>Rhodobacterales</taxon>
        <taxon>Roseobacteraceae</taxon>
        <taxon>Sagittula</taxon>
    </lineage>
</organism>
<keyword evidence="4" id="KW-0547">Nucleotide-binding</keyword>
<accession>A0A7W6DMH9</accession>
<dbReference type="SMART" id="SM00382">
    <property type="entry name" value="AAA"/>
    <property type="match status" value="1"/>
</dbReference>
<evidence type="ECO:0000256" key="5">
    <source>
        <dbReference type="ARBA" id="ARBA00022840"/>
    </source>
</evidence>
<name>A0A7W6DMH9_9RHOB</name>
<dbReference type="PANTHER" id="PTHR42781:SF1">
    <property type="entry name" value="THIAMINE IMPORT ATP-BINDING PROTEIN THIQ"/>
    <property type="match status" value="1"/>
</dbReference>
<evidence type="ECO:0000313" key="10">
    <source>
        <dbReference type="Proteomes" id="UP000541426"/>
    </source>
</evidence>
<keyword evidence="7" id="KW-0472">Membrane</keyword>
<sequence>MLRLEELRIDMGGGTLDADLSFAPGRRVAVLGPSGAGKSTLLDVIAGFRTPISGRLAWGDRDLTQVPPQARPVSILFQDSNLFPHLDLARNLGLALRPDGRKPGAEEMPRIEGALARVGLEGLARRKPGTLSGGQQSRAALARVLLMARPVLLLDEPFAALGPGLKREMLTVVREVAETLGALTLMVTHDPNDARAFAQDVVLVTDGLVHPPVPVEPFFSVPSKAFREYLGELG</sequence>
<dbReference type="Proteomes" id="UP000541426">
    <property type="component" value="Unassembled WGS sequence"/>
</dbReference>
<evidence type="ECO:0000256" key="4">
    <source>
        <dbReference type="ARBA" id="ARBA00022741"/>
    </source>
</evidence>
<keyword evidence="10" id="KW-1185">Reference proteome</keyword>
<evidence type="ECO:0000256" key="7">
    <source>
        <dbReference type="ARBA" id="ARBA00023136"/>
    </source>
</evidence>
<keyword evidence="1" id="KW-0813">Transport</keyword>
<dbReference type="InterPro" id="IPR050093">
    <property type="entry name" value="ABC_SmlMolc_Importer"/>
</dbReference>
<dbReference type="PROSITE" id="PS50893">
    <property type="entry name" value="ABC_TRANSPORTER_2"/>
    <property type="match status" value="1"/>
</dbReference>
<evidence type="ECO:0000313" key="9">
    <source>
        <dbReference type="EMBL" id="MBB3984176.1"/>
    </source>
</evidence>
<evidence type="ECO:0000256" key="3">
    <source>
        <dbReference type="ARBA" id="ARBA00022519"/>
    </source>
</evidence>
<dbReference type="PROSITE" id="PS00211">
    <property type="entry name" value="ABC_TRANSPORTER_1"/>
    <property type="match status" value="1"/>
</dbReference>
<evidence type="ECO:0000259" key="8">
    <source>
        <dbReference type="PROSITE" id="PS50893"/>
    </source>
</evidence>
<evidence type="ECO:0000256" key="6">
    <source>
        <dbReference type="ARBA" id="ARBA00022967"/>
    </source>
</evidence>
<keyword evidence="5 9" id="KW-0067">ATP-binding</keyword>
<proteinExistence type="predicted"/>